<sequence>CGGAVADRQGGIVMSAPIAPYAECPPTRRSPPEPPGGAWTSAPPRCSSSCATA</sequence>
<proteinExistence type="predicted"/>
<protein>
    <submittedName>
        <fullName evidence="2">Uncharacterized protein</fullName>
    </submittedName>
</protein>
<evidence type="ECO:0000313" key="2">
    <source>
        <dbReference type="EMBL" id="CAA9238005.1"/>
    </source>
</evidence>
<evidence type="ECO:0000256" key="1">
    <source>
        <dbReference type="SAM" id="MobiDB-lite"/>
    </source>
</evidence>
<name>A0A6J4I233_9ACTN</name>
<dbReference type="AlphaFoldDB" id="A0A6J4I233"/>
<feature type="non-terminal residue" evidence="2">
    <location>
        <position position="53"/>
    </location>
</feature>
<reference evidence="2" key="1">
    <citation type="submission" date="2020-02" db="EMBL/GenBank/DDBJ databases">
        <authorList>
            <person name="Meier V. D."/>
        </authorList>
    </citation>
    <scope>NUCLEOTIDE SEQUENCE</scope>
    <source>
        <strain evidence="2">AVDCRST_MAG52</strain>
    </source>
</reference>
<feature type="non-terminal residue" evidence="2">
    <location>
        <position position="1"/>
    </location>
</feature>
<dbReference type="EMBL" id="CADCTN010000094">
    <property type="protein sequence ID" value="CAA9238005.1"/>
    <property type="molecule type" value="Genomic_DNA"/>
</dbReference>
<gene>
    <name evidence="2" type="ORF">AVDCRST_MAG52-1565</name>
</gene>
<feature type="region of interest" description="Disordered" evidence="1">
    <location>
        <begin position="22"/>
        <end position="53"/>
    </location>
</feature>
<organism evidence="2">
    <name type="scientific">uncultured Blastococcus sp</name>
    <dbReference type="NCBI Taxonomy" id="217144"/>
    <lineage>
        <taxon>Bacteria</taxon>
        <taxon>Bacillati</taxon>
        <taxon>Actinomycetota</taxon>
        <taxon>Actinomycetes</taxon>
        <taxon>Geodermatophilales</taxon>
        <taxon>Geodermatophilaceae</taxon>
        <taxon>Blastococcus</taxon>
        <taxon>environmental samples</taxon>
    </lineage>
</organism>
<accession>A0A6J4I233</accession>